<sequence length="219" mass="25482">MRISVFNINGNLTEKKISLDPSIFDIKLHKQIVYLDIKRYLSAQRQGKHKTKERSELAGSTRKIHRQKGTGQSRKGDIKNPIFRGGSRIFGPKLKRYDHKLNKYVKTLAKKSILSQKLKDNSLKVIEDFLFEIPSTKKIVNILRAFNAENKRTLFILSESNKSFYLSSRNLITKKVMTLNELNNFDLLNSSMLFFVESSIELIQKKLNHNDLFHKINNN</sequence>
<dbReference type="InterPro" id="IPR023574">
    <property type="entry name" value="Ribosomal_uL4_dom_sf"/>
</dbReference>
<evidence type="ECO:0000256" key="5">
    <source>
        <dbReference type="HAMAP-Rule" id="MF_01328"/>
    </source>
</evidence>
<evidence type="ECO:0000256" key="3">
    <source>
        <dbReference type="ARBA" id="ARBA00023274"/>
    </source>
</evidence>
<evidence type="ECO:0000313" key="7">
    <source>
        <dbReference type="EMBL" id="AGC66913.1"/>
    </source>
</evidence>
<dbReference type="KEGG" id="udi:ASNER_152"/>
<comment type="subunit">
    <text evidence="5">Part of the 50S ribosomal subunit.</text>
</comment>
<name>L7VMX8_9FLAO</name>
<evidence type="ECO:0000313" key="8">
    <source>
        <dbReference type="Proteomes" id="UP000011174"/>
    </source>
</evidence>
<keyword evidence="5" id="KW-0694">RNA-binding</keyword>
<dbReference type="AlphaFoldDB" id="L7VMX8"/>
<dbReference type="GO" id="GO:1990904">
    <property type="term" value="C:ribonucleoprotein complex"/>
    <property type="evidence" value="ECO:0007669"/>
    <property type="project" value="UniProtKB-KW"/>
</dbReference>
<feature type="region of interest" description="Disordered" evidence="6">
    <location>
        <begin position="45"/>
        <end position="79"/>
    </location>
</feature>
<dbReference type="GO" id="GO:0019843">
    <property type="term" value="F:rRNA binding"/>
    <property type="evidence" value="ECO:0007669"/>
    <property type="project" value="UniProtKB-UniRule"/>
</dbReference>
<keyword evidence="3 5" id="KW-0687">Ribonucleoprotein</keyword>
<evidence type="ECO:0000256" key="4">
    <source>
        <dbReference type="ARBA" id="ARBA00035244"/>
    </source>
</evidence>
<evidence type="ECO:0000256" key="2">
    <source>
        <dbReference type="ARBA" id="ARBA00022980"/>
    </source>
</evidence>
<dbReference type="InterPro" id="IPR013005">
    <property type="entry name" value="Ribosomal_uL4-like"/>
</dbReference>
<dbReference type="EMBL" id="CP003263">
    <property type="protein sequence ID" value="AGC66913.1"/>
    <property type="molecule type" value="Genomic_DNA"/>
</dbReference>
<dbReference type="HOGENOM" id="CLU_041575_5_2_10"/>
<evidence type="ECO:0000256" key="1">
    <source>
        <dbReference type="ARBA" id="ARBA00010528"/>
    </source>
</evidence>
<dbReference type="OrthoDB" id="9803201at2"/>
<dbReference type="NCBIfam" id="TIGR03953">
    <property type="entry name" value="rplD_bact"/>
    <property type="match status" value="1"/>
</dbReference>
<comment type="function">
    <text evidence="5">One of the primary rRNA binding proteins, this protein initially binds near the 5'-end of the 23S rRNA. It is important during the early stages of 50S assembly. It makes multiple contacts with different domains of the 23S rRNA in the assembled 50S subunit and ribosome.</text>
</comment>
<keyword evidence="5" id="KW-0699">rRNA-binding</keyword>
<comment type="function">
    <text evidence="5">Forms part of the polypeptide exit tunnel.</text>
</comment>
<dbReference type="STRING" id="1133592.ASNER_152"/>
<dbReference type="GO" id="GO:0005840">
    <property type="term" value="C:ribosome"/>
    <property type="evidence" value="ECO:0007669"/>
    <property type="project" value="UniProtKB-KW"/>
</dbReference>
<dbReference type="GO" id="GO:0006412">
    <property type="term" value="P:translation"/>
    <property type="evidence" value="ECO:0007669"/>
    <property type="project" value="UniProtKB-UniRule"/>
</dbReference>
<dbReference type="InterPro" id="IPR002136">
    <property type="entry name" value="Ribosomal_uL4"/>
</dbReference>
<dbReference type="Proteomes" id="UP000011174">
    <property type="component" value="Chromosome"/>
</dbReference>
<dbReference type="PATRIC" id="fig|1133592.3.peg.139"/>
<dbReference type="GO" id="GO:0003735">
    <property type="term" value="F:structural constituent of ribosome"/>
    <property type="evidence" value="ECO:0007669"/>
    <property type="project" value="InterPro"/>
</dbReference>
<dbReference type="Pfam" id="PF00573">
    <property type="entry name" value="Ribosomal_L4"/>
    <property type="match status" value="1"/>
</dbReference>
<dbReference type="SUPFAM" id="SSF52166">
    <property type="entry name" value="Ribosomal protein L4"/>
    <property type="match status" value="1"/>
</dbReference>
<comment type="similarity">
    <text evidence="1 5">Belongs to the universal ribosomal protein uL4 family.</text>
</comment>
<gene>
    <name evidence="5 7" type="primary">rplD</name>
    <name evidence="7" type="ORF">ASNER_152</name>
</gene>
<dbReference type="Gene3D" id="3.40.1370.10">
    <property type="match status" value="1"/>
</dbReference>
<organism evidence="7 8">
    <name type="scientific">Candidatus Uzinura diaspidicola str. ASNER</name>
    <dbReference type="NCBI Taxonomy" id="1133592"/>
    <lineage>
        <taxon>Bacteria</taxon>
        <taxon>Pseudomonadati</taxon>
        <taxon>Bacteroidota</taxon>
        <taxon>Flavobacteriia</taxon>
        <taxon>Flavobacteriales</taxon>
        <taxon>Candidatus Uzinura</taxon>
    </lineage>
</organism>
<dbReference type="HAMAP" id="MF_01328_B">
    <property type="entry name" value="Ribosomal_uL4_B"/>
    <property type="match status" value="1"/>
</dbReference>
<protein>
    <recommendedName>
        <fullName evidence="4 5">Large ribosomal subunit protein uL4</fullName>
    </recommendedName>
</protein>
<proteinExistence type="inferred from homology"/>
<keyword evidence="8" id="KW-1185">Reference proteome</keyword>
<keyword evidence="2 5" id="KW-0689">Ribosomal protein</keyword>
<accession>L7VMX8</accession>
<evidence type="ECO:0000256" key="6">
    <source>
        <dbReference type="SAM" id="MobiDB-lite"/>
    </source>
</evidence>
<reference evidence="7 8" key="1">
    <citation type="journal article" date="2013" name="Environ. Microbiol.">
        <title>The nutrient supplying capabilities of Uzinura, an endosymbiont of armoured scale insects.</title>
        <authorList>
            <person name="Sabree Z.L."/>
            <person name="Huang C.Y."/>
            <person name="Okusu A."/>
            <person name="Moran N.A."/>
            <person name="Normark B.B."/>
        </authorList>
    </citation>
    <scope>NUCLEOTIDE SEQUENCE [LARGE SCALE GENOMIC DNA]</scope>
    <source>
        <strain evidence="7 8">ASNER</strain>
    </source>
</reference>
<dbReference type="PANTHER" id="PTHR10746:SF6">
    <property type="entry name" value="LARGE RIBOSOMAL SUBUNIT PROTEIN UL4M"/>
    <property type="match status" value="1"/>
</dbReference>
<dbReference type="PANTHER" id="PTHR10746">
    <property type="entry name" value="50S RIBOSOMAL PROTEIN L4"/>
    <property type="match status" value="1"/>
</dbReference>